<organism evidence="1">
    <name type="scientific">marine metagenome</name>
    <dbReference type="NCBI Taxonomy" id="408172"/>
    <lineage>
        <taxon>unclassified sequences</taxon>
        <taxon>metagenomes</taxon>
        <taxon>ecological metagenomes</taxon>
    </lineage>
</organism>
<dbReference type="EMBL" id="UINC01132311">
    <property type="protein sequence ID" value="SVD14548.1"/>
    <property type="molecule type" value="Genomic_DNA"/>
</dbReference>
<dbReference type="AlphaFoldDB" id="A0A382SZG0"/>
<proteinExistence type="predicted"/>
<gene>
    <name evidence="1" type="ORF">METZ01_LOCUS367402</name>
</gene>
<feature type="non-terminal residue" evidence="1">
    <location>
        <position position="1"/>
    </location>
</feature>
<name>A0A382SZG0_9ZZZZ</name>
<protein>
    <recommendedName>
        <fullName evidence="2">Phytanoyl-CoA dioxygenase</fullName>
    </recommendedName>
</protein>
<feature type="non-terminal residue" evidence="1">
    <location>
        <position position="74"/>
    </location>
</feature>
<accession>A0A382SZG0</accession>
<sequence>VTEQEARFFDVFGYLTFPGLFAREAEEITEAFEAVWAEHGGGHNQRPHDHERNSALLPFIDRHPYLCSLLDDER</sequence>
<evidence type="ECO:0008006" key="2">
    <source>
        <dbReference type="Google" id="ProtNLM"/>
    </source>
</evidence>
<reference evidence="1" key="1">
    <citation type="submission" date="2018-05" db="EMBL/GenBank/DDBJ databases">
        <authorList>
            <person name="Lanie J.A."/>
            <person name="Ng W.-L."/>
            <person name="Kazmierczak K.M."/>
            <person name="Andrzejewski T.M."/>
            <person name="Davidsen T.M."/>
            <person name="Wayne K.J."/>
            <person name="Tettelin H."/>
            <person name="Glass J.I."/>
            <person name="Rusch D."/>
            <person name="Podicherti R."/>
            <person name="Tsui H.-C.T."/>
            <person name="Winkler M.E."/>
        </authorList>
    </citation>
    <scope>NUCLEOTIDE SEQUENCE</scope>
</reference>
<evidence type="ECO:0000313" key="1">
    <source>
        <dbReference type="EMBL" id="SVD14548.1"/>
    </source>
</evidence>